<feature type="transmembrane region" description="Helical" evidence="2">
    <location>
        <begin position="30"/>
        <end position="53"/>
    </location>
</feature>
<name>A0A0C2W3E1_SERVB</name>
<evidence type="ECO:0000313" key="3">
    <source>
        <dbReference type="EMBL" id="KIM21003.1"/>
    </source>
</evidence>
<organism evidence="3 4">
    <name type="scientific">Serendipita vermifera MAFF 305830</name>
    <dbReference type="NCBI Taxonomy" id="933852"/>
    <lineage>
        <taxon>Eukaryota</taxon>
        <taxon>Fungi</taxon>
        <taxon>Dikarya</taxon>
        <taxon>Basidiomycota</taxon>
        <taxon>Agaricomycotina</taxon>
        <taxon>Agaricomycetes</taxon>
        <taxon>Sebacinales</taxon>
        <taxon>Serendipitaceae</taxon>
        <taxon>Serendipita</taxon>
    </lineage>
</organism>
<feature type="compositionally biased region" description="Low complexity" evidence="1">
    <location>
        <begin position="137"/>
        <end position="146"/>
    </location>
</feature>
<evidence type="ECO:0000313" key="4">
    <source>
        <dbReference type="Proteomes" id="UP000054097"/>
    </source>
</evidence>
<keyword evidence="4" id="KW-1185">Reference proteome</keyword>
<proteinExistence type="predicted"/>
<keyword evidence="2" id="KW-0812">Transmembrane</keyword>
<keyword evidence="2" id="KW-0472">Membrane</keyword>
<protein>
    <submittedName>
        <fullName evidence="3">Uncharacterized protein</fullName>
    </submittedName>
</protein>
<feature type="region of interest" description="Disordered" evidence="1">
    <location>
        <begin position="128"/>
        <end position="189"/>
    </location>
</feature>
<evidence type="ECO:0000256" key="2">
    <source>
        <dbReference type="SAM" id="Phobius"/>
    </source>
</evidence>
<reference evidence="4" key="2">
    <citation type="submission" date="2015-01" db="EMBL/GenBank/DDBJ databases">
        <title>Evolutionary Origins and Diversification of the Mycorrhizal Mutualists.</title>
        <authorList>
            <consortium name="DOE Joint Genome Institute"/>
            <consortium name="Mycorrhizal Genomics Consortium"/>
            <person name="Kohler A."/>
            <person name="Kuo A."/>
            <person name="Nagy L.G."/>
            <person name="Floudas D."/>
            <person name="Copeland A."/>
            <person name="Barry K.W."/>
            <person name="Cichocki N."/>
            <person name="Veneault-Fourrey C."/>
            <person name="LaButti K."/>
            <person name="Lindquist E.A."/>
            <person name="Lipzen A."/>
            <person name="Lundell T."/>
            <person name="Morin E."/>
            <person name="Murat C."/>
            <person name="Riley R."/>
            <person name="Ohm R."/>
            <person name="Sun H."/>
            <person name="Tunlid A."/>
            <person name="Henrissat B."/>
            <person name="Grigoriev I.V."/>
            <person name="Hibbett D.S."/>
            <person name="Martin F."/>
        </authorList>
    </citation>
    <scope>NUCLEOTIDE SEQUENCE [LARGE SCALE GENOMIC DNA]</scope>
    <source>
        <strain evidence="4">MAFF 305830</strain>
    </source>
</reference>
<keyword evidence="2" id="KW-1133">Transmembrane helix</keyword>
<dbReference type="EMBL" id="KN824397">
    <property type="protein sequence ID" value="KIM21003.1"/>
    <property type="molecule type" value="Genomic_DNA"/>
</dbReference>
<gene>
    <name evidence="3" type="ORF">M408DRAFT_305734</name>
</gene>
<dbReference type="Proteomes" id="UP000054097">
    <property type="component" value="Unassembled WGS sequence"/>
</dbReference>
<accession>A0A0C2W3E1</accession>
<reference evidence="3 4" key="1">
    <citation type="submission" date="2014-04" db="EMBL/GenBank/DDBJ databases">
        <authorList>
            <consortium name="DOE Joint Genome Institute"/>
            <person name="Kuo A."/>
            <person name="Zuccaro A."/>
            <person name="Kohler A."/>
            <person name="Nagy L.G."/>
            <person name="Floudas D."/>
            <person name="Copeland A."/>
            <person name="Barry K.W."/>
            <person name="Cichocki N."/>
            <person name="Veneault-Fourrey C."/>
            <person name="LaButti K."/>
            <person name="Lindquist E.A."/>
            <person name="Lipzen A."/>
            <person name="Lundell T."/>
            <person name="Morin E."/>
            <person name="Murat C."/>
            <person name="Sun H."/>
            <person name="Tunlid A."/>
            <person name="Henrissat B."/>
            <person name="Grigoriev I.V."/>
            <person name="Hibbett D.S."/>
            <person name="Martin F."/>
            <person name="Nordberg H.P."/>
            <person name="Cantor M.N."/>
            <person name="Hua S.X."/>
        </authorList>
    </citation>
    <scope>NUCLEOTIDE SEQUENCE [LARGE SCALE GENOMIC DNA]</scope>
    <source>
        <strain evidence="3 4">MAFF 305830</strain>
    </source>
</reference>
<evidence type="ECO:0000256" key="1">
    <source>
        <dbReference type="SAM" id="MobiDB-lite"/>
    </source>
</evidence>
<sequence>MSPGLQTLSTTGLSLRFPGSLGAIHSNTGLIAGAAFGGSAALILIMLAVWFYVRRKRSPNMTGQPGSSVPAMEGGTESITTPYVRSNPADSAGTPFASPYFDNDAVSPPIGPSSSGYYSTNPASSSIPGGYAPYSPPTTMQSPTSSRQNRPSRQNLATNVRVNAAEKALPQAAQNAKEKGLHSSPDVEP</sequence>
<dbReference type="AlphaFoldDB" id="A0A0C2W3E1"/>
<feature type="compositionally biased region" description="Polar residues" evidence="1">
    <location>
        <begin position="147"/>
        <end position="161"/>
    </location>
</feature>
<dbReference type="HOGENOM" id="CLU_1435235_0_0_1"/>